<dbReference type="Pfam" id="PF25084">
    <property type="entry name" value="LbH_EIF2B"/>
    <property type="match status" value="1"/>
</dbReference>
<organism evidence="9">
    <name type="scientific">Anthurium amnicola</name>
    <dbReference type="NCBI Taxonomy" id="1678845"/>
    <lineage>
        <taxon>Eukaryota</taxon>
        <taxon>Viridiplantae</taxon>
        <taxon>Streptophyta</taxon>
        <taxon>Embryophyta</taxon>
        <taxon>Tracheophyta</taxon>
        <taxon>Spermatophyta</taxon>
        <taxon>Magnoliopsida</taxon>
        <taxon>Liliopsida</taxon>
        <taxon>Araceae</taxon>
        <taxon>Pothoideae</taxon>
        <taxon>Potheae</taxon>
        <taxon>Anthurium</taxon>
    </lineage>
</organism>
<proteinExistence type="inferred from homology"/>
<dbReference type="PANTHER" id="PTHR45887:SF1">
    <property type="entry name" value="TRANSLATION INITIATION FACTOR EIF-2B SUBUNIT EPSILON"/>
    <property type="match status" value="1"/>
</dbReference>
<dbReference type="GO" id="GO:0003743">
    <property type="term" value="F:translation initiation factor activity"/>
    <property type="evidence" value="ECO:0007669"/>
    <property type="project" value="UniProtKB-KW"/>
</dbReference>
<dbReference type="SUPFAM" id="SSF51161">
    <property type="entry name" value="Trimeric LpxA-like enzymes"/>
    <property type="match status" value="1"/>
</dbReference>
<dbReference type="InterPro" id="IPR035543">
    <property type="entry name" value="eIF-2B_epsilon_N"/>
</dbReference>
<evidence type="ECO:0000259" key="8">
    <source>
        <dbReference type="Pfam" id="PF25084"/>
    </source>
</evidence>
<comment type="subcellular location">
    <subcellularLocation>
        <location evidence="1">Cytoplasm</location>
        <location evidence="1">Cytosol</location>
    </subcellularLocation>
</comment>
<dbReference type="InterPro" id="IPR011004">
    <property type="entry name" value="Trimer_LpxA-like_sf"/>
</dbReference>
<evidence type="ECO:0000256" key="6">
    <source>
        <dbReference type="ARBA" id="ARBA00046432"/>
    </source>
</evidence>
<name>A0A1D1ZLT2_9ARAE</name>
<dbReference type="FunFam" id="2.160.10.10:FF:000029">
    <property type="entry name" value="Trimeric LpxA-like enzyme"/>
    <property type="match status" value="1"/>
</dbReference>
<dbReference type="CDD" id="cd05787">
    <property type="entry name" value="LbH_eIF2B_epsilon"/>
    <property type="match status" value="1"/>
</dbReference>
<evidence type="ECO:0000313" key="9">
    <source>
        <dbReference type="EMBL" id="JAT67693.1"/>
    </source>
</evidence>
<dbReference type="GO" id="GO:0005085">
    <property type="term" value="F:guanyl-nucleotide exchange factor activity"/>
    <property type="evidence" value="ECO:0007669"/>
    <property type="project" value="TreeGrafter"/>
</dbReference>
<keyword evidence="3" id="KW-0963">Cytoplasm</keyword>
<dbReference type="FunFam" id="3.90.550.10:FF:000106">
    <property type="entry name" value="Translation initiation factor eIF-2B subunit epsilon"/>
    <property type="match status" value="1"/>
</dbReference>
<dbReference type="InterPro" id="IPR005835">
    <property type="entry name" value="NTP_transferase_dom"/>
</dbReference>
<dbReference type="EMBL" id="GDJX01000243">
    <property type="protein sequence ID" value="JAT67693.1"/>
    <property type="molecule type" value="Transcribed_RNA"/>
</dbReference>
<dbReference type="PANTHER" id="PTHR45887">
    <property type="entry name" value="TRANSLATION INITIATION FACTOR EIF-2B SUBUNIT EPSILON"/>
    <property type="match status" value="1"/>
</dbReference>
<dbReference type="SUPFAM" id="SSF53448">
    <property type="entry name" value="Nucleotide-diphospho-sugar transferases"/>
    <property type="match status" value="1"/>
</dbReference>
<dbReference type="InterPro" id="IPR056764">
    <property type="entry name" value="LbH_EIF2B3/5"/>
</dbReference>
<comment type="subunit">
    <text evidence="6">Component of the translation initiation factor 2B (eIF2B) complex which is a heterodecamer of two sets of five different subunits: alpha, beta, gamma, delta and epsilon. Subunits alpha, beta and delta comprise a regulatory subcomplex and subunits epsilon and gamma comprise a catalytic subcomplex. Within the complex, the hexameric regulatory complex resides at the center, with the two heterodimeric catalytic subcomplexes bound on opposite sides.</text>
</comment>
<dbReference type="GO" id="GO:0005851">
    <property type="term" value="C:eukaryotic translation initiation factor 2B complex"/>
    <property type="evidence" value="ECO:0007669"/>
    <property type="project" value="TreeGrafter"/>
</dbReference>
<reference evidence="9" key="1">
    <citation type="submission" date="2015-07" db="EMBL/GenBank/DDBJ databases">
        <title>Transcriptome Assembly of Anthurium amnicola.</title>
        <authorList>
            <person name="Suzuki J."/>
        </authorList>
    </citation>
    <scope>NUCLEOTIDE SEQUENCE</scope>
</reference>
<dbReference type="GO" id="GO:0031369">
    <property type="term" value="F:translation initiation factor binding"/>
    <property type="evidence" value="ECO:0007669"/>
    <property type="project" value="TreeGrafter"/>
</dbReference>
<feature type="domain" description="EIF2B subunit epsilon/gamma LbH" evidence="8">
    <location>
        <begin position="320"/>
        <end position="421"/>
    </location>
</feature>
<dbReference type="InterPro" id="IPR051956">
    <property type="entry name" value="eIF2B_epsilon"/>
</dbReference>
<protein>
    <submittedName>
        <fullName evidence="9">Putative translation initiation factor eIF-2B subunit epsilon</fullName>
    </submittedName>
</protein>
<dbReference type="CDD" id="cd04197">
    <property type="entry name" value="eIF-2B_epsilon_N"/>
    <property type="match status" value="1"/>
</dbReference>
<feature type="domain" description="Nucleotidyl transferase" evidence="7">
    <location>
        <begin position="25"/>
        <end position="168"/>
    </location>
</feature>
<keyword evidence="5" id="KW-0648">Protein biosynthesis</keyword>
<accession>A0A1D1ZLT2</accession>
<dbReference type="AlphaFoldDB" id="A0A1D1ZLT2"/>
<evidence type="ECO:0000256" key="4">
    <source>
        <dbReference type="ARBA" id="ARBA00022540"/>
    </source>
</evidence>
<comment type="similarity">
    <text evidence="2">Belongs to the eIF-2B gamma/epsilon subunits family.</text>
</comment>
<dbReference type="Gene3D" id="3.90.550.10">
    <property type="entry name" value="Spore Coat Polysaccharide Biosynthesis Protein SpsA, Chain A"/>
    <property type="match status" value="1"/>
</dbReference>
<dbReference type="InterPro" id="IPR029044">
    <property type="entry name" value="Nucleotide-diphossugar_trans"/>
</dbReference>
<evidence type="ECO:0000256" key="5">
    <source>
        <dbReference type="ARBA" id="ARBA00022917"/>
    </source>
</evidence>
<evidence type="ECO:0000256" key="2">
    <source>
        <dbReference type="ARBA" id="ARBA00007878"/>
    </source>
</evidence>
<dbReference type="Pfam" id="PF00483">
    <property type="entry name" value="NTP_transferase"/>
    <property type="match status" value="1"/>
</dbReference>
<keyword evidence="4 9" id="KW-0396">Initiation factor</keyword>
<dbReference type="Gene3D" id="2.160.10.10">
    <property type="entry name" value="Hexapeptide repeat proteins"/>
    <property type="match status" value="1"/>
</dbReference>
<evidence type="ECO:0000259" key="7">
    <source>
        <dbReference type="Pfam" id="PF00483"/>
    </source>
</evidence>
<gene>
    <name evidence="9" type="primary">tif225_8</name>
    <name evidence="9" type="ORF">g.123428</name>
</gene>
<evidence type="ECO:0000256" key="1">
    <source>
        <dbReference type="ARBA" id="ARBA00004514"/>
    </source>
</evidence>
<evidence type="ECO:0000256" key="3">
    <source>
        <dbReference type="ARBA" id="ARBA00022490"/>
    </source>
</evidence>
<sequence>MSQRRGSTRASGDDPDELARVPLQAVLLADSFTQKFQPITLERPKVLLPLVNVPMIEYSMTWLESVGVKEVFVFCCAHAKQVKDHLEMSGWLNQPRFSVTTIESQDSISAGDALRAIYNKSVIRGDFILISGDTVSNACLRMALEEHKERRKKDPQAIMTMLVKHAKPSYLTHQTRLGNDEIFMAIDPETKQLLHYEDKADDSKAMVSLDKTLLSDNYAFRLHNDKQDCYIDICSQEVLSLFTDNFDYQHLRRHFVKGLLVDDIMGYKIFTHEIHGGYAARVDNFRSYDTVSKDILQRWTYPLVPNVQFSWKCGQNMLDREGIYRAPDITLAHTAQIGAFSLIGNGSTIGDNSMIFHSVVGEGCVIGHNVLIENSYIWDNVTIENDCKISHAIVCDGALLKVGAVLEPGVILSFKVVVGHQRMVPAYSKVSLCPQPSIQDSDEELEYADANTTSLVDTSIAELASITSGNGRLT</sequence>